<dbReference type="InterPro" id="IPR029058">
    <property type="entry name" value="AB_hydrolase_fold"/>
</dbReference>
<dbReference type="Pfam" id="PF00135">
    <property type="entry name" value="COesterase"/>
    <property type="match status" value="1"/>
</dbReference>
<dbReference type="OrthoDB" id="19653at2759"/>
<evidence type="ECO:0000259" key="1">
    <source>
        <dbReference type="Pfam" id="PF00135"/>
    </source>
</evidence>
<reference evidence="2 3" key="1">
    <citation type="submission" date="2015-09" db="EMBL/GenBank/DDBJ databases">
        <title>Draft genome of the parasitic nematode Teladorsagia circumcincta isolate WARC Sus (inbred).</title>
        <authorList>
            <person name="Mitreva M."/>
        </authorList>
    </citation>
    <scope>NUCLEOTIDE SEQUENCE [LARGE SCALE GENOMIC DNA]</scope>
    <source>
        <strain evidence="2 3">S</strain>
    </source>
</reference>
<name>A0A2G9UGS0_TELCI</name>
<dbReference type="PANTHER" id="PTHR45580:SF6">
    <property type="entry name" value="CARBOXYLESTERASE TYPE B DOMAIN-CONTAINING PROTEIN"/>
    <property type="match status" value="1"/>
</dbReference>
<dbReference type="InterPro" id="IPR002018">
    <property type="entry name" value="CarbesteraseB"/>
</dbReference>
<evidence type="ECO:0000313" key="3">
    <source>
        <dbReference type="Proteomes" id="UP000230423"/>
    </source>
</evidence>
<dbReference type="AlphaFoldDB" id="A0A2G9UGS0"/>
<protein>
    <recommendedName>
        <fullName evidence="1">Carboxylesterase type B domain-containing protein</fullName>
    </recommendedName>
</protein>
<sequence>MYNPDLAEYGPACMSNSSITTSPQKWVDEDCLHVNIFAGAECMVKACPVAFYIHGGGFNYDSAVMFKDDALINNFGGNGDFLNFEDQELLYIESFWLFPECDWDFSDY</sequence>
<keyword evidence="3" id="KW-1185">Reference proteome</keyword>
<proteinExistence type="predicted"/>
<dbReference type="PANTHER" id="PTHR45580">
    <property type="entry name" value="PROTEIN CBG05369"/>
    <property type="match status" value="1"/>
</dbReference>
<dbReference type="Gene3D" id="3.40.50.1820">
    <property type="entry name" value="alpha/beta hydrolase"/>
    <property type="match status" value="1"/>
</dbReference>
<organism evidence="2 3">
    <name type="scientific">Teladorsagia circumcincta</name>
    <name type="common">Brown stomach worm</name>
    <name type="synonym">Ostertagia circumcincta</name>
    <dbReference type="NCBI Taxonomy" id="45464"/>
    <lineage>
        <taxon>Eukaryota</taxon>
        <taxon>Metazoa</taxon>
        <taxon>Ecdysozoa</taxon>
        <taxon>Nematoda</taxon>
        <taxon>Chromadorea</taxon>
        <taxon>Rhabditida</taxon>
        <taxon>Rhabditina</taxon>
        <taxon>Rhabditomorpha</taxon>
        <taxon>Strongyloidea</taxon>
        <taxon>Trichostrongylidae</taxon>
        <taxon>Teladorsagia</taxon>
    </lineage>
</organism>
<dbReference type="EMBL" id="KZ346677">
    <property type="protein sequence ID" value="PIO69376.1"/>
    <property type="molecule type" value="Genomic_DNA"/>
</dbReference>
<feature type="domain" description="Carboxylesterase type B" evidence="1">
    <location>
        <begin position="8"/>
        <end position="74"/>
    </location>
</feature>
<dbReference type="SUPFAM" id="SSF53474">
    <property type="entry name" value="alpha/beta-Hydrolases"/>
    <property type="match status" value="1"/>
</dbReference>
<dbReference type="Proteomes" id="UP000230423">
    <property type="component" value="Unassembled WGS sequence"/>
</dbReference>
<evidence type="ECO:0000313" key="2">
    <source>
        <dbReference type="EMBL" id="PIO69376.1"/>
    </source>
</evidence>
<gene>
    <name evidence="2" type="ORF">TELCIR_08794</name>
</gene>
<accession>A0A2G9UGS0</accession>